<dbReference type="NCBIfam" id="TIGR00229">
    <property type="entry name" value="sensory_box"/>
    <property type="match status" value="1"/>
</dbReference>
<dbReference type="Pfam" id="PF00672">
    <property type="entry name" value="HAMP"/>
    <property type="match status" value="1"/>
</dbReference>
<dbReference type="Pfam" id="PF00015">
    <property type="entry name" value="MCPsignal"/>
    <property type="match status" value="1"/>
</dbReference>
<dbReference type="CDD" id="cd06225">
    <property type="entry name" value="HAMP"/>
    <property type="match status" value="1"/>
</dbReference>
<evidence type="ECO:0000256" key="8">
    <source>
        <dbReference type="ARBA" id="ARBA00023224"/>
    </source>
</evidence>
<organism evidence="15 16">
    <name type="scientific">Novipirellula artificiosorum</name>
    <dbReference type="NCBI Taxonomy" id="2528016"/>
    <lineage>
        <taxon>Bacteria</taxon>
        <taxon>Pseudomonadati</taxon>
        <taxon>Planctomycetota</taxon>
        <taxon>Planctomycetia</taxon>
        <taxon>Pirellulales</taxon>
        <taxon>Pirellulaceae</taxon>
        <taxon>Novipirellula</taxon>
    </lineage>
</organism>
<comment type="subcellular location">
    <subcellularLocation>
        <location evidence="1">Membrane</location>
    </subcellularLocation>
</comment>
<dbReference type="GO" id="GO:0004888">
    <property type="term" value="F:transmembrane signaling receptor activity"/>
    <property type="evidence" value="ECO:0007669"/>
    <property type="project" value="InterPro"/>
</dbReference>
<evidence type="ECO:0000259" key="13">
    <source>
        <dbReference type="PROSITE" id="PS50112"/>
    </source>
</evidence>
<dbReference type="InterPro" id="IPR003660">
    <property type="entry name" value="HAMP_dom"/>
</dbReference>
<dbReference type="EMBL" id="SJPV01000008">
    <property type="protein sequence ID" value="TWU34291.1"/>
    <property type="molecule type" value="Genomic_DNA"/>
</dbReference>
<dbReference type="PANTHER" id="PTHR32089">
    <property type="entry name" value="METHYL-ACCEPTING CHEMOTAXIS PROTEIN MCPB"/>
    <property type="match status" value="1"/>
</dbReference>
<keyword evidence="6" id="KW-0067">ATP-binding</keyword>
<evidence type="ECO:0000259" key="14">
    <source>
        <dbReference type="PROSITE" id="PS50885"/>
    </source>
</evidence>
<dbReference type="SMART" id="SM00304">
    <property type="entry name" value="HAMP"/>
    <property type="match status" value="1"/>
</dbReference>
<feature type="domain" description="Methyl-accepting transducer" evidence="12">
    <location>
        <begin position="557"/>
        <end position="793"/>
    </location>
</feature>
<evidence type="ECO:0000256" key="6">
    <source>
        <dbReference type="ARBA" id="ARBA00022840"/>
    </source>
</evidence>
<keyword evidence="2" id="KW-0597">Phosphoprotein</keyword>
<dbReference type="InterPro" id="IPR035965">
    <property type="entry name" value="PAS-like_dom_sf"/>
</dbReference>
<evidence type="ECO:0000256" key="4">
    <source>
        <dbReference type="ARBA" id="ARBA00022741"/>
    </source>
</evidence>
<feature type="transmembrane region" description="Helical" evidence="11">
    <location>
        <begin position="12"/>
        <end position="36"/>
    </location>
</feature>
<keyword evidence="16" id="KW-1185">Reference proteome</keyword>
<dbReference type="InterPro" id="IPR000014">
    <property type="entry name" value="PAS"/>
</dbReference>
<feature type="transmembrane region" description="Helical" evidence="11">
    <location>
        <begin position="344"/>
        <end position="367"/>
    </location>
</feature>
<keyword evidence="11" id="KW-0472">Membrane</keyword>
<evidence type="ECO:0000256" key="2">
    <source>
        <dbReference type="ARBA" id="ARBA00022553"/>
    </source>
</evidence>
<keyword evidence="5" id="KW-0418">Kinase</keyword>
<name>A0A5C6DEW3_9BACT</name>
<dbReference type="SMART" id="SM00283">
    <property type="entry name" value="MA"/>
    <property type="match status" value="1"/>
</dbReference>
<dbReference type="CDD" id="cd00130">
    <property type="entry name" value="PAS"/>
    <property type="match status" value="1"/>
</dbReference>
<comment type="caution">
    <text evidence="15">The sequence shown here is derived from an EMBL/GenBank/DDBJ whole genome shotgun (WGS) entry which is preliminary data.</text>
</comment>
<evidence type="ECO:0000256" key="7">
    <source>
        <dbReference type="ARBA" id="ARBA00023012"/>
    </source>
</evidence>
<dbReference type="GO" id="GO:0006355">
    <property type="term" value="P:regulation of DNA-templated transcription"/>
    <property type="evidence" value="ECO:0007669"/>
    <property type="project" value="InterPro"/>
</dbReference>
<dbReference type="GO" id="GO:0005524">
    <property type="term" value="F:ATP binding"/>
    <property type="evidence" value="ECO:0007669"/>
    <property type="project" value="UniProtKB-KW"/>
</dbReference>
<dbReference type="GO" id="GO:0016020">
    <property type="term" value="C:membrane"/>
    <property type="evidence" value="ECO:0007669"/>
    <property type="project" value="UniProtKB-SubCell"/>
</dbReference>
<feature type="domain" description="PAS" evidence="13">
    <location>
        <begin position="423"/>
        <end position="476"/>
    </location>
</feature>
<dbReference type="PRINTS" id="PR00260">
    <property type="entry name" value="CHEMTRNSDUCR"/>
</dbReference>
<reference evidence="15 16" key="1">
    <citation type="submission" date="2019-02" db="EMBL/GenBank/DDBJ databases">
        <title>Deep-cultivation of Planctomycetes and their phenomic and genomic characterization uncovers novel biology.</title>
        <authorList>
            <person name="Wiegand S."/>
            <person name="Jogler M."/>
            <person name="Boedeker C."/>
            <person name="Pinto D."/>
            <person name="Vollmers J."/>
            <person name="Rivas-Marin E."/>
            <person name="Kohn T."/>
            <person name="Peeters S.H."/>
            <person name="Heuer A."/>
            <person name="Rast P."/>
            <person name="Oberbeckmann S."/>
            <person name="Bunk B."/>
            <person name="Jeske O."/>
            <person name="Meyerdierks A."/>
            <person name="Storesund J.E."/>
            <person name="Kallscheuer N."/>
            <person name="Luecker S."/>
            <person name="Lage O.M."/>
            <person name="Pohl T."/>
            <person name="Merkel B.J."/>
            <person name="Hornburger P."/>
            <person name="Mueller R.-W."/>
            <person name="Bruemmer F."/>
            <person name="Labrenz M."/>
            <person name="Spormann A.M."/>
            <person name="Op Den Camp H."/>
            <person name="Overmann J."/>
            <person name="Amann R."/>
            <person name="Jetten M.S.M."/>
            <person name="Mascher T."/>
            <person name="Medema M.H."/>
            <person name="Devos D.P."/>
            <person name="Kaster A.-K."/>
            <person name="Ovreas L."/>
            <person name="Rohde M."/>
            <person name="Galperin M.Y."/>
            <person name="Jogler C."/>
        </authorList>
    </citation>
    <scope>NUCLEOTIDE SEQUENCE [LARGE SCALE GENOMIC DNA]</scope>
    <source>
        <strain evidence="15 16">Poly41</strain>
    </source>
</reference>
<evidence type="ECO:0000256" key="9">
    <source>
        <dbReference type="ARBA" id="ARBA00029447"/>
    </source>
</evidence>
<keyword evidence="11" id="KW-1133">Transmembrane helix</keyword>
<dbReference type="SUPFAM" id="SSF158472">
    <property type="entry name" value="HAMP domain-like"/>
    <property type="match status" value="1"/>
</dbReference>
<evidence type="ECO:0000313" key="15">
    <source>
        <dbReference type="EMBL" id="TWU34291.1"/>
    </source>
</evidence>
<keyword evidence="11" id="KW-0812">Transmembrane</keyword>
<dbReference type="SUPFAM" id="SSF58104">
    <property type="entry name" value="Methyl-accepting chemotaxis protein (MCP) signaling domain"/>
    <property type="match status" value="1"/>
</dbReference>
<proteinExistence type="inferred from homology"/>
<dbReference type="InterPro" id="IPR004090">
    <property type="entry name" value="Chemotax_Me-accpt_rcpt"/>
</dbReference>
<dbReference type="PROSITE" id="PS50885">
    <property type="entry name" value="HAMP"/>
    <property type="match status" value="1"/>
</dbReference>
<comment type="similarity">
    <text evidence="9">Belongs to the methyl-accepting chemotaxis (MCP) protein family.</text>
</comment>
<dbReference type="SUPFAM" id="SSF103190">
    <property type="entry name" value="Sensory domain-like"/>
    <property type="match status" value="1"/>
</dbReference>
<accession>A0A5C6DEW3</accession>
<evidence type="ECO:0000256" key="1">
    <source>
        <dbReference type="ARBA" id="ARBA00004370"/>
    </source>
</evidence>
<gene>
    <name evidence="15" type="primary">pctA</name>
    <name evidence="15" type="ORF">Poly41_44380</name>
</gene>
<protein>
    <submittedName>
        <fullName evidence="15">Methyl-accepting chemotaxis protein PctA</fullName>
    </submittedName>
</protein>
<feature type="domain" description="HAMP" evidence="14">
    <location>
        <begin position="365"/>
        <end position="418"/>
    </location>
</feature>
<keyword evidence="4" id="KW-0547">Nucleotide-binding</keyword>
<keyword evidence="8 10" id="KW-0807">Transducer</keyword>
<dbReference type="Proteomes" id="UP000319143">
    <property type="component" value="Unassembled WGS sequence"/>
</dbReference>
<dbReference type="InterPro" id="IPR013767">
    <property type="entry name" value="PAS_fold"/>
</dbReference>
<evidence type="ECO:0000256" key="10">
    <source>
        <dbReference type="PROSITE-ProRule" id="PRU00284"/>
    </source>
</evidence>
<dbReference type="Gene3D" id="3.30.450.20">
    <property type="entry name" value="PAS domain"/>
    <property type="match status" value="2"/>
</dbReference>
<dbReference type="PROSITE" id="PS50111">
    <property type="entry name" value="CHEMOTAXIS_TRANSDUC_2"/>
    <property type="match status" value="1"/>
</dbReference>
<evidence type="ECO:0000259" key="12">
    <source>
        <dbReference type="PROSITE" id="PS50111"/>
    </source>
</evidence>
<dbReference type="AlphaFoldDB" id="A0A5C6DEW3"/>
<dbReference type="CDD" id="cd11386">
    <property type="entry name" value="MCP_signal"/>
    <property type="match status" value="1"/>
</dbReference>
<dbReference type="Gene3D" id="6.10.340.10">
    <property type="match status" value="1"/>
</dbReference>
<dbReference type="PROSITE" id="PS50112">
    <property type="entry name" value="PAS"/>
    <property type="match status" value="1"/>
</dbReference>
<dbReference type="GO" id="GO:0006935">
    <property type="term" value="P:chemotaxis"/>
    <property type="evidence" value="ECO:0007669"/>
    <property type="project" value="InterPro"/>
</dbReference>
<evidence type="ECO:0000256" key="3">
    <source>
        <dbReference type="ARBA" id="ARBA00022679"/>
    </source>
</evidence>
<dbReference type="PANTHER" id="PTHR32089:SF112">
    <property type="entry name" value="LYSOZYME-LIKE PROTEIN-RELATED"/>
    <property type="match status" value="1"/>
</dbReference>
<evidence type="ECO:0000256" key="5">
    <source>
        <dbReference type="ARBA" id="ARBA00022777"/>
    </source>
</evidence>
<keyword evidence="3" id="KW-0808">Transferase</keyword>
<dbReference type="SUPFAM" id="SSF55785">
    <property type="entry name" value="PYP-like sensor domain (PAS domain)"/>
    <property type="match status" value="1"/>
</dbReference>
<dbReference type="SMART" id="SM00091">
    <property type="entry name" value="PAS"/>
    <property type="match status" value="1"/>
</dbReference>
<dbReference type="InterPro" id="IPR004089">
    <property type="entry name" value="MCPsignal_dom"/>
</dbReference>
<sequence length="828" mass="88298">MVLMDGIRRCSLRWQICVLLGIAIVVAMSMIGSFAYQRNREIVTQMTLDQMMSHTHQIAGALDSVLIDTAADAVLIPRFPPLPGMIRCWDNAQDPGTDPVEKGSTTEDWIQRLATIVSAQMERNPERIECDVFDRAGLGVLRIRARGTGYDVDTENLAAIAGEQYFRRGLKLDQGEFHVTPVERTRDGNTLFRICAPFFSEASSENPAAVRGIFVIVVDAAKVFAAASKTNRAGRAASPHAIEVIDDTMQFVYCSDLSSAKPFSNDRFDKRHPVRAAILRDKRGAEVDSYAESIPGNSQPDGVAVLGTFQRLQLETADPSRFWVVTASEPAEQALASVADFRRYFLWFGLSVLLGVLLVGYFAAGVLTASLGTLSRAADKIAGGELAADIPPIRGIGEVGQLDASFRLMAEKLRNAVTDAEDKQARTNAIMDSTADAIVTINREGTLLSANASTTSLFGYTASQLIGQNSSILSPQIFDNRATCESRKLVAGEVRSLGSESHVTGLHRDGLKIPIALRVAEINYAGEQLYIATLQDVSERKQNELERNQLSSAVRGAVQRLASASQQILATTSEQATGSQEQAATVAEVVATAEEIAQTAAQAAQRASEVAQAAKHAQDVGSNGLQAIEDSIAAMNDVKNQVESIAENMLSLADRAQAIGEITATVNDIAEQTNVLALNAAVEASRAGEHGKGFAVVAAEVKSLAEQSKRATAQVRTILGEIQQATNAAVLSTEHGTRTVGDAGDVITKAGDTINALSETLAKSAKMASQISASANQQAAGVGQLNEGIRNIDSVSQRSVEALVQIEQAAQNLSGLSNELASLTEVHP</sequence>
<dbReference type="GO" id="GO:0000160">
    <property type="term" value="P:phosphorelay signal transduction system"/>
    <property type="evidence" value="ECO:0007669"/>
    <property type="project" value="UniProtKB-KW"/>
</dbReference>
<evidence type="ECO:0000313" key="16">
    <source>
        <dbReference type="Proteomes" id="UP000319143"/>
    </source>
</evidence>
<dbReference type="InterPro" id="IPR029151">
    <property type="entry name" value="Sensor-like_sf"/>
</dbReference>
<dbReference type="Pfam" id="PF00989">
    <property type="entry name" value="PAS"/>
    <property type="match status" value="1"/>
</dbReference>
<evidence type="ECO:0000256" key="11">
    <source>
        <dbReference type="SAM" id="Phobius"/>
    </source>
</evidence>
<dbReference type="OrthoDB" id="221239at2"/>
<dbReference type="Gene3D" id="1.10.287.950">
    <property type="entry name" value="Methyl-accepting chemotaxis protein"/>
    <property type="match status" value="1"/>
</dbReference>
<keyword evidence="7" id="KW-0902">Two-component regulatory system</keyword>
<dbReference type="GO" id="GO:0016301">
    <property type="term" value="F:kinase activity"/>
    <property type="evidence" value="ECO:0007669"/>
    <property type="project" value="UniProtKB-KW"/>
</dbReference>